<dbReference type="CTD" id="20250286"/>
<gene>
    <name evidence="3" type="ORF">LOTGIDRAFT_236894</name>
</gene>
<dbReference type="SUPFAM" id="SSF81631">
    <property type="entry name" value="PAP/OAS1 substrate-binding domain"/>
    <property type="match status" value="1"/>
</dbReference>
<dbReference type="Gene3D" id="3.30.70.330">
    <property type="match status" value="1"/>
</dbReference>
<dbReference type="RefSeq" id="XP_009066325.1">
    <property type="nucleotide sequence ID" value="XM_009068077.1"/>
</dbReference>
<dbReference type="PANTHER" id="PTHR12271">
    <property type="entry name" value="POLY A POLYMERASE CID PAP -RELATED"/>
    <property type="match status" value="1"/>
</dbReference>
<evidence type="ECO:0000313" key="3">
    <source>
        <dbReference type="EMBL" id="ESO82957.1"/>
    </source>
</evidence>
<dbReference type="InterPro" id="IPR054708">
    <property type="entry name" value="MTPAP-like_central"/>
</dbReference>
<sequence>MEENPVKCLMCGVNYHSESDRLRHLEGKRHKSNLDKDLGVFHKSVEVRWDSRWLKSEALNQYFSQFGNIEKSFCNPSKNYAFFYFNNYDTVNQILQREDHSVNGISIKIKKRSIAPPKTKSKTTMDYNAGKIKAHTELIQKLKNLDTMTEQMKAIRETLRLTPSQIQERENVAKSLTGIFRKFIPACSVHLFGSSVNGFDMKGGDIDLFLDLHEEEINIEEQTVPFPKGLQRRRYMDQKKMFNFYQLSLIDKILFTGTVLRARSSFASNVICITGARCPVVKFKHVLTGLECDISINNRLALRNTKLLALYGNLDERVKDLVYTVRYWAKVHKLAGDVTAGLSSYALTSLVIFFLQNTSPPVLPKLQSLKSLTDEKVVIDNWDCSFTDDINTIPKTTNTDTAGEMNVQDPFVLSHNITMNINSKQKNGLKMRLTISSREIKKCLESDEKKMALIRALDVTSDSSETIHHSFPIDLKQEVTSEENVRLSNYSWCVHACQFVEKLLSDILYFEMNLEQNNIMSEEEFQIRSEDFQIGSHDDATMDINSKFAELEEENFTPSGDTFANQVLADYNEISEKQTKRILLETEEHSAKRTKTDLDNPVSSTSGQFKNSPYLDAETKNLHKQVLIEDSDIQTGATPFDNCDNEAAGTSNQSDIPDLLEYNDTLTSEDDNTITTSEDDNTITTSEVDEIDLGEIVFNCHAENVPLAGRHKAEKEIKMEQIIKDLALEKEISKCIMERGDYQPINLNFKCILKPSISASHTRVNVSFERPLDEKSRQFAFIYDFLKAFILTMFKKDLNKQYEGDNPDHI</sequence>
<feature type="region of interest" description="Disordered" evidence="1">
    <location>
        <begin position="637"/>
        <end position="657"/>
    </location>
</feature>
<dbReference type="SUPFAM" id="SSF81301">
    <property type="entry name" value="Nucleotidyltransferase"/>
    <property type="match status" value="1"/>
</dbReference>
<evidence type="ECO:0000256" key="1">
    <source>
        <dbReference type="SAM" id="MobiDB-lite"/>
    </source>
</evidence>
<protein>
    <recommendedName>
        <fullName evidence="2">C2H2-type domain-containing protein</fullName>
    </recommendedName>
</protein>
<dbReference type="EMBL" id="KB203827">
    <property type="protein sequence ID" value="ESO82957.1"/>
    <property type="molecule type" value="Genomic_DNA"/>
</dbReference>
<reference evidence="3 4" key="1">
    <citation type="journal article" date="2013" name="Nature">
        <title>Insights into bilaterian evolution from three spiralian genomes.</title>
        <authorList>
            <person name="Simakov O."/>
            <person name="Marletaz F."/>
            <person name="Cho S.J."/>
            <person name="Edsinger-Gonzales E."/>
            <person name="Havlak P."/>
            <person name="Hellsten U."/>
            <person name="Kuo D.H."/>
            <person name="Larsson T."/>
            <person name="Lv J."/>
            <person name="Arendt D."/>
            <person name="Savage R."/>
            <person name="Osoegawa K."/>
            <person name="de Jong P."/>
            <person name="Grimwood J."/>
            <person name="Chapman J.A."/>
            <person name="Shapiro H."/>
            <person name="Aerts A."/>
            <person name="Otillar R.P."/>
            <person name="Terry A.Y."/>
            <person name="Boore J.L."/>
            <person name="Grigoriev I.V."/>
            <person name="Lindberg D.R."/>
            <person name="Seaver E.C."/>
            <person name="Weisblat D.A."/>
            <person name="Putnam N.H."/>
            <person name="Rokhsar D.S."/>
        </authorList>
    </citation>
    <scope>NUCLEOTIDE SEQUENCE [LARGE SCALE GENOMIC DNA]</scope>
</reference>
<dbReference type="Gene3D" id="3.30.460.10">
    <property type="entry name" value="Beta Polymerase, domain 2"/>
    <property type="match status" value="1"/>
</dbReference>
<dbReference type="KEGG" id="lgi:LOTGIDRAFT_236894"/>
<dbReference type="GO" id="GO:1990817">
    <property type="term" value="F:poly(A) RNA polymerase activity"/>
    <property type="evidence" value="ECO:0007669"/>
    <property type="project" value="TreeGrafter"/>
</dbReference>
<dbReference type="Gene3D" id="1.10.1410.10">
    <property type="match status" value="1"/>
</dbReference>
<feature type="region of interest" description="Disordered" evidence="1">
    <location>
        <begin position="586"/>
        <end position="613"/>
    </location>
</feature>
<name>V3ZFS2_LOTGI</name>
<feature type="compositionally biased region" description="Polar residues" evidence="1">
    <location>
        <begin position="601"/>
        <end position="611"/>
    </location>
</feature>
<dbReference type="GO" id="GO:0003676">
    <property type="term" value="F:nucleic acid binding"/>
    <property type="evidence" value="ECO:0007669"/>
    <property type="project" value="InterPro"/>
</dbReference>
<evidence type="ECO:0000313" key="4">
    <source>
        <dbReference type="Proteomes" id="UP000030746"/>
    </source>
</evidence>
<dbReference type="SUPFAM" id="SSF54928">
    <property type="entry name" value="RNA-binding domain, RBD"/>
    <property type="match status" value="1"/>
</dbReference>
<dbReference type="PANTHER" id="PTHR12271:SF127">
    <property type="entry name" value="SPECKLE TARGETED PIP5K1A-REGULATED POLY(A) POLYMERASE"/>
    <property type="match status" value="1"/>
</dbReference>
<proteinExistence type="predicted"/>
<dbReference type="HOGENOM" id="CLU_348273_0_0_1"/>
<evidence type="ECO:0000259" key="2">
    <source>
        <dbReference type="PROSITE" id="PS00028"/>
    </source>
</evidence>
<accession>V3ZFS2</accession>
<dbReference type="Pfam" id="PF22600">
    <property type="entry name" value="MTPAP-like_central"/>
    <property type="match status" value="1"/>
</dbReference>
<dbReference type="InterPro" id="IPR012677">
    <property type="entry name" value="Nucleotide-bd_a/b_plait_sf"/>
</dbReference>
<dbReference type="Proteomes" id="UP000030746">
    <property type="component" value="Unassembled WGS sequence"/>
</dbReference>
<dbReference type="CDD" id="cd05402">
    <property type="entry name" value="NT_PAP_TUTase"/>
    <property type="match status" value="1"/>
</dbReference>
<dbReference type="AlphaFoldDB" id="V3ZFS2"/>
<dbReference type="OrthoDB" id="2274644at2759"/>
<dbReference type="OMA" id="GQYGNMG"/>
<feature type="domain" description="C2H2-type" evidence="2">
    <location>
        <begin position="8"/>
        <end position="30"/>
    </location>
</feature>
<dbReference type="PROSITE" id="PS00028">
    <property type="entry name" value="ZINC_FINGER_C2H2_1"/>
    <property type="match status" value="1"/>
</dbReference>
<dbReference type="InterPro" id="IPR043519">
    <property type="entry name" value="NT_sf"/>
</dbReference>
<dbReference type="InterPro" id="IPR013087">
    <property type="entry name" value="Znf_C2H2_type"/>
</dbReference>
<dbReference type="InterPro" id="IPR035979">
    <property type="entry name" value="RBD_domain_sf"/>
</dbReference>
<dbReference type="STRING" id="225164.V3ZFS2"/>
<organism evidence="3 4">
    <name type="scientific">Lottia gigantea</name>
    <name type="common">Giant owl limpet</name>
    <dbReference type="NCBI Taxonomy" id="225164"/>
    <lineage>
        <taxon>Eukaryota</taxon>
        <taxon>Metazoa</taxon>
        <taxon>Spiralia</taxon>
        <taxon>Lophotrochozoa</taxon>
        <taxon>Mollusca</taxon>
        <taxon>Gastropoda</taxon>
        <taxon>Patellogastropoda</taxon>
        <taxon>Lottioidea</taxon>
        <taxon>Lottiidae</taxon>
        <taxon>Lottia</taxon>
    </lineage>
</organism>
<feature type="compositionally biased region" description="Basic and acidic residues" evidence="1">
    <location>
        <begin position="586"/>
        <end position="598"/>
    </location>
</feature>
<dbReference type="GeneID" id="20250286"/>
<keyword evidence="4" id="KW-1185">Reference proteome</keyword>
<dbReference type="GO" id="GO:0031123">
    <property type="term" value="P:RNA 3'-end processing"/>
    <property type="evidence" value="ECO:0007669"/>
    <property type="project" value="TreeGrafter"/>
</dbReference>